<accession>A0AAD5W3Z0</accession>
<dbReference type="Proteomes" id="UP001213000">
    <property type="component" value="Unassembled WGS sequence"/>
</dbReference>
<evidence type="ECO:0000256" key="2">
    <source>
        <dbReference type="SAM" id="Phobius"/>
    </source>
</evidence>
<sequence>MDSADSLVEQVKFVSIFVQGALYGRWPSSYSWTGSLLKKFANTLRGIHRHLRLDTLEVGPLSTSKTSNKQIHVGRFTDDADPGHSHVPWTCVRGSIVTGAGAALLSRHNVSSFARQAWLYAFLTSTLAASISCTLIAATQIWSSGRKNLRRQHDALRSIITCIVLESGCIYSAALLTLVILLAVRSWFEHVLIDSMPLIITIVFSIVVFRMGASNPSDPREFSTGFLVDSDSNLKPVTRFNLRLPGQKPTRDSGTLSPSHFWPVQPDRSLPGYLPPQLQEQQRQRNKGSKTGFLQNALHRGCSTGQGREQGHYNLRSQTKHPLSYFRASEELAVDMELEAEIDQARWQRPKALPPALMLPRSDPGII</sequence>
<feature type="transmembrane region" description="Helical" evidence="2">
    <location>
        <begin position="159"/>
        <end position="184"/>
    </location>
</feature>
<evidence type="ECO:0000313" key="3">
    <source>
        <dbReference type="EMBL" id="KAJ3576008.1"/>
    </source>
</evidence>
<keyword evidence="2" id="KW-0812">Transmembrane</keyword>
<feature type="region of interest" description="Disordered" evidence="1">
    <location>
        <begin position="241"/>
        <end position="261"/>
    </location>
</feature>
<feature type="transmembrane region" description="Helical" evidence="2">
    <location>
        <begin position="196"/>
        <end position="213"/>
    </location>
</feature>
<comment type="caution">
    <text evidence="3">The sequence shown here is derived from an EMBL/GenBank/DDBJ whole genome shotgun (WGS) entry which is preliminary data.</text>
</comment>
<dbReference type="EMBL" id="JANIEX010000021">
    <property type="protein sequence ID" value="KAJ3576008.1"/>
    <property type="molecule type" value="Genomic_DNA"/>
</dbReference>
<dbReference type="AlphaFoldDB" id="A0AAD5W3Z0"/>
<keyword evidence="4" id="KW-1185">Reference proteome</keyword>
<protein>
    <recommendedName>
        <fullName evidence="5">Transmembrane protein</fullName>
    </recommendedName>
</protein>
<organism evidence="3 4">
    <name type="scientific">Leucocoprinus birnbaumii</name>
    <dbReference type="NCBI Taxonomy" id="56174"/>
    <lineage>
        <taxon>Eukaryota</taxon>
        <taxon>Fungi</taxon>
        <taxon>Dikarya</taxon>
        <taxon>Basidiomycota</taxon>
        <taxon>Agaricomycotina</taxon>
        <taxon>Agaricomycetes</taxon>
        <taxon>Agaricomycetidae</taxon>
        <taxon>Agaricales</taxon>
        <taxon>Agaricineae</taxon>
        <taxon>Agaricaceae</taxon>
        <taxon>Leucocoprinus</taxon>
    </lineage>
</organism>
<evidence type="ECO:0008006" key="5">
    <source>
        <dbReference type="Google" id="ProtNLM"/>
    </source>
</evidence>
<evidence type="ECO:0000256" key="1">
    <source>
        <dbReference type="SAM" id="MobiDB-lite"/>
    </source>
</evidence>
<name>A0AAD5W3Z0_9AGAR</name>
<feature type="transmembrane region" description="Helical" evidence="2">
    <location>
        <begin position="117"/>
        <end position="138"/>
    </location>
</feature>
<proteinExistence type="predicted"/>
<keyword evidence="2" id="KW-0472">Membrane</keyword>
<gene>
    <name evidence="3" type="ORF">NP233_g708</name>
</gene>
<evidence type="ECO:0000313" key="4">
    <source>
        <dbReference type="Proteomes" id="UP001213000"/>
    </source>
</evidence>
<reference evidence="3" key="1">
    <citation type="submission" date="2022-07" db="EMBL/GenBank/DDBJ databases">
        <title>Genome Sequence of Leucocoprinus birnbaumii.</title>
        <authorList>
            <person name="Buettner E."/>
        </authorList>
    </citation>
    <scope>NUCLEOTIDE SEQUENCE</scope>
    <source>
        <strain evidence="3">VT141</strain>
    </source>
</reference>
<keyword evidence="2" id="KW-1133">Transmembrane helix</keyword>